<dbReference type="NCBIfam" id="TIGR03395">
    <property type="entry name" value="sphingomy"/>
    <property type="match status" value="1"/>
</dbReference>
<proteinExistence type="predicted"/>
<name>M6CUA5_9LEPT</name>
<evidence type="ECO:0000256" key="2">
    <source>
        <dbReference type="ARBA" id="ARBA00022801"/>
    </source>
</evidence>
<feature type="compositionally biased region" description="Low complexity" evidence="3">
    <location>
        <begin position="143"/>
        <end position="156"/>
    </location>
</feature>
<dbReference type="Gene3D" id="3.60.10.10">
    <property type="entry name" value="Endonuclease/exonuclease/phosphatase"/>
    <property type="match status" value="1"/>
</dbReference>
<evidence type="ECO:0000313" key="5">
    <source>
        <dbReference type="EMBL" id="EMJ95502.1"/>
    </source>
</evidence>
<dbReference type="InterPro" id="IPR038772">
    <property type="entry name" value="Sph/SMPD2-like"/>
</dbReference>
<sequence>MKIKRNVLRKEIRKEPKRFKKPILLVSYCLFSFLLLRCVPDKQNYINLLMFLIAASDNKNINNENVDSPNSNSADSNSDPARSAAASLEPTSSDSARTASESLEPTISGPARSTSESLEPTISGPARSTSASLESTISGPARSTSASLESTSSGLTRTTSATLEPTNVEIKILSHNVSMMPTGLSGWKYWGKKERAERIASSEYIKNQDVIVFERLSDNGARETLLDEIRSEYPYQTDVIGKTKDGWDETFGIYRNSTYADGGVVIVSKWPIEERIQYIFNQPGCGQDQYYHKGFAYVRINKNGKRFHILGTQVQAPDSGCTDSGKSVRANHFDDIRNFIDSKEIPNDESVFIAGNLNVIKGSSEYSDMLTRLNANEPTYAGVPFTWNTKTNGLAAFKYPNDTPAYLDYILVSKAHLQPQVWQNLAYDPISTRTWKMSDGYTSFELSDHYPVYGFNYADSSTPTKSGHRRKYDQVSFVSTATGKRIQADSKKSDGWLKADSATETGLTKFNLLQENTFDSNPSCMKSGYVRIEPSYHLNYFWNWWYGGGSGNYGYYPKFNNGSNNIEIINLDGRCLQNGSRIAFKDYDTSSSKYYYLTAWDKGSWNEYLFLWKSSVTSREIFYLRLNSTPERDWSGDLIYR</sequence>
<evidence type="ECO:0000259" key="4">
    <source>
        <dbReference type="Pfam" id="PF03372"/>
    </source>
</evidence>
<feature type="domain" description="Endonuclease/exonuclease/phosphatase" evidence="4">
    <location>
        <begin position="254"/>
        <end position="449"/>
    </location>
</feature>
<keyword evidence="2 5" id="KW-0378">Hydrolase</keyword>
<feature type="compositionally biased region" description="Polar residues" evidence="3">
    <location>
        <begin position="89"/>
        <end position="142"/>
    </location>
</feature>
<dbReference type="PATRIC" id="fig|1218565.3.peg.2049"/>
<evidence type="ECO:0000256" key="3">
    <source>
        <dbReference type="SAM" id="MobiDB-lite"/>
    </source>
</evidence>
<dbReference type="PANTHER" id="PTHR16320:SF23">
    <property type="entry name" value="SPHINGOMYELINASE C 1"/>
    <property type="match status" value="1"/>
</dbReference>
<dbReference type="Proteomes" id="UP000011988">
    <property type="component" value="Unassembled WGS sequence"/>
</dbReference>
<dbReference type="Pfam" id="PF03372">
    <property type="entry name" value="Exo_endo_phos"/>
    <property type="match status" value="1"/>
</dbReference>
<dbReference type="EMBL" id="ANIK01000035">
    <property type="protein sequence ID" value="EMJ95502.1"/>
    <property type="molecule type" value="Genomic_DNA"/>
</dbReference>
<dbReference type="OrthoDB" id="338539at2"/>
<accession>M6CUA5</accession>
<dbReference type="GO" id="GO:0004767">
    <property type="term" value="F:sphingomyelin phosphodiesterase activity"/>
    <property type="evidence" value="ECO:0007669"/>
    <property type="project" value="UniProtKB-EC"/>
</dbReference>
<feature type="region of interest" description="Disordered" evidence="3">
    <location>
        <begin position="63"/>
        <end position="160"/>
    </location>
</feature>
<evidence type="ECO:0000256" key="1">
    <source>
        <dbReference type="ARBA" id="ARBA00022729"/>
    </source>
</evidence>
<dbReference type="PANTHER" id="PTHR16320">
    <property type="entry name" value="SPHINGOMYELINASE FAMILY MEMBER"/>
    <property type="match status" value="1"/>
</dbReference>
<dbReference type="GO" id="GO:0005576">
    <property type="term" value="C:extracellular region"/>
    <property type="evidence" value="ECO:0007669"/>
    <property type="project" value="InterPro"/>
</dbReference>
<comment type="caution">
    <text evidence="5">The sequence shown here is derived from an EMBL/GenBank/DDBJ whole genome shotgun (WGS) entry which is preliminary data.</text>
</comment>
<evidence type="ECO:0000313" key="6">
    <source>
        <dbReference type="Proteomes" id="UP000011988"/>
    </source>
</evidence>
<dbReference type="InterPro" id="IPR017766">
    <property type="entry name" value="Sphingomyelinase/PLipase_C"/>
</dbReference>
<dbReference type="CDD" id="cd09078">
    <property type="entry name" value="nSMase"/>
    <property type="match status" value="1"/>
</dbReference>
<protein>
    <submittedName>
        <fullName evidence="5">Sphingomyelin phosphodiesterase</fullName>
        <ecNumber evidence="5">3.1.4.12</ecNumber>
    </submittedName>
</protein>
<gene>
    <name evidence="5" type="primary">sph_4</name>
    <name evidence="5" type="ORF">LEP1GSC194_3704</name>
</gene>
<keyword evidence="1" id="KW-0732">Signal</keyword>
<reference evidence="5 6" key="1">
    <citation type="submission" date="2013-01" db="EMBL/GenBank/DDBJ databases">
        <authorList>
            <person name="Harkins D.M."/>
            <person name="Durkin A.S."/>
            <person name="Brinkac L.M."/>
            <person name="Haft D.H."/>
            <person name="Selengut J.D."/>
            <person name="Sanka R."/>
            <person name="DePew J."/>
            <person name="Purushe J."/>
            <person name="Galloway R.L."/>
            <person name="Vinetz J.M."/>
            <person name="Sutton G.G."/>
            <person name="Nierman W.C."/>
            <person name="Fouts D.E."/>
        </authorList>
    </citation>
    <scope>NUCLEOTIDE SEQUENCE [LARGE SCALE GENOMIC DNA]</scope>
    <source>
        <strain evidence="5 6">79601</strain>
    </source>
</reference>
<dbReference type="EC" id="3.1.4.12" evidence="5"/>
<dbReference type="InterPro" id="IPR005135">
    <property type="entry name" value="Endo/exonuclease/phosphatase"/>
</dbReference>
<organism evidence="5 6">
    <name type="scientific">Leptospira alstonii serovar Sichuan str. 79601</name>
    <dbReference type="NCBI Taxonomy" id="1218565"/>
    <lineage>
        <taxon>Bacteria</taxon>
        <taxon>Pseudomonadati</taxon>
        <taxon>Spirochaetota</taxon>
        <taxon>Spirochaetia</taxon>
        <taxon>Leptospirales</taxon>
        <taxon>Leptospiraceae</taxon>
        <taxon>Leptospira</taxon>
    </lineage>
</organism>
<dbReference type="InterPro" id="IPR036691">
    <property type="entry name" value="Endo/exonu/phosph_ase_sf"/>
</dbReference>
<dbReference type="AlphaFoldDB" id="M6CUA5"/>
<feature type="compositionally biased region" description="Low complexity" evidence="3">
    <location>
        <begin position="67"/>
        <end position="87"/>
    </location>
</feature>
<dbReference type="SUPFAM" id="SSF56219">
    <property type="entry name" value="DNase I-like"/>
    <property type="match status" value="1"/>
</dbReference>